<name>A0A3L6ZVS6_9MICO</name>
<dbReference type="GO" id="GO:0008168">
    <property type="term" value="F:methyltransferase activity"/>
    <property type="evidence" value="ECO:0007669"/>
    <property type="project" value="UniProtKB-KW"/>
</dbReference>
<accession>A0A3L6ZVS6</accession>
<reference evidence="2 3" key="1">
    <citation type="submission" date="2018-10" db="EMBL/GenBank/DDBJ databases">
        <authorList>
            <person name="Li J."/>
        </authorList>
    </citation>
    <scope>NUCLEOTIDE SEQUENCE [LARGE SCALE GENOMIC DNA]</scope>
    <source>
        <strain evidence="2 3">CCTCC AB209002</strain>
    </source>
</reference>
<proteinExistence type="predicted"/>
<dbReference type="GO" id="GO:0032259">
    <property type="term" value="P:methylation"/>
    <property type="evidence" value="ECO:0007669"/>
    <property type="project" value="UniProtKB-KW"/>
</dbReference>
<dbReference type="RefSeq" id="WP_121672691.1">
    <property type="nucleotide sequence ID" value="NZ_BMXM01000001.1"/>
</dbReference>
<comment type="caution">
    <text evidence="2">The sequence shown here is derived from an EMBL/GenBank/DDBJ whole genome shotgun (WGS) entry which is preliminary data.</text>
</comment>
<evidence type="ECO:0000259" key="1">
    <source>
        <dbReference type="Pfam" id="PF13847"/>
    </source>
</evidence>
<dbReference type="PANTHER" id="PTHR43591">
    <property type="entry name" value="METHYLTRANSFERASE"/>
    <property type="match status" value="1"/>
</dbReference>
<dbReference type="EMBL" id="RCUV01000007">
    <property type="protein sequence ID" value="RLP71671.1"/>
    <property type="molecule type" value="Genomic_DNA"/>
</dbReference>
<dbReference type="Gene3D" id="3.40.50.150">
    <property type="entry name" value="Vaccinia Virus protein VP39"/>
    <property type="match status" value="1"/>
</dbReference>
<keyword evidence="2" id="KW-0489">Methyltransferase</keyword>
<dbReference type="InterPro" id="IPR029063">
    <property type="entry name" value="SAM-dependent_MTases_sf"/>
</dbReference>
<dbReference type="PANTHER" id="PTHR43591:SF24">
    <property type="entry name" value="2-METHOXY-6-POLYPRENYL-1,4-BENZOQUINOL METHYLASE, MITOCHONDRIAL"/>
    <property type="match status" value="1"/>
</dbReference>
<gene>
    <name evidence="2" type="ORF">D9V29_07400</name>
</gene>
<dbReference type="InterPro" id="IPR025714">
    <property type="entry name" value="Methyltranfer_dom"/>
</dbReference>
<dbReference type="AlphaFoldDB" id="A0A3L6ZVS6"/>
<dbReference type="CDD" id="cd02440">
    <property type="entry name" value="AdoMet_MTases"/>
    <property type="match status" value="1"/>
</dbReference>
<feature type="domain" description="Methyltransferase" evidence="1">
    <location>
        <begin position="36"/>
        <end position="164"/>
    </location>
</feature>
<sequence length="268" mass="29341">MATSERYTLGHHESVLRTHSWRTVDNSAAYLAPYLTRGARVLDVGCGPGTITIDIAQRVFPGAVFGMDASPEVCLQASTLARDSDVLNVDFAAGDAYALDYPDDTFDVVHAHQLLQHVGDPVAVLREMRRVVKPGGIVAARDVVYGAASWYPLLPGLDTWMRVYQSVARSNQGEPNAGRSLKAWAMDAGFTDVESTASIWCFSTTDDRDWWGSAWAVRAVESSFAPQSIESGSATQAELEEISAAWTEWVADERAWYAMPHGEILARK</sequence>
<dbReference type="Pfam" id="PF13847">
    <property type="entry name" value="Methyltransf_31"/>
    <property type="match status" value="1"/>
</dbReference>
<dbReference type="SUPFAM" id="SSF53335">
    <property type="entry name" value="S-adenosyl-L-methionine-dependent methyltransferases"/>
    <property type="match status" value="1"/>
</dbReference>
<protein>
    <submittedName>
        <fullName evidence="2">Class I SAM-dependent methyltransferase</fullName>
    </submittedName>
</protein>
<keyword evidence="3" id="KW-1185">Reference proteome</keyword>
<dbReference type="Proteomes" id="UP000270299">
    <property type="component" value="Unassembled WGS sequence"/>
</dbReference>
<evidence type="ECO:0000313" key="2">
    <source>
        <dbReference type="EMBL" id="RLP71671.1"/>
    </source>
</evidence>
<keyword evidence="2" id="KW-0808">Transferase</keyword>
<evidence type="ECO:0000313" key="3">
    <source>
        <dbReference type="Proteomes" id="UP000270299"/>
    </source>
</evidence>
<organism evidence="2 3">
    <name type="scientific">Mycetocola manganoxydans</name>
    <dbReference type="NCBI Taxonomy" id="699879"/>
    <lineage>
        <taxon>Bacteria</taxon>
        <taxon>Bacillati</taxon>
        <taxon>Actinomycetota</taxon>
        <taxon>Actinomycetes</taxon>
        <taxon>Micrococcales</taxon>
        <taxon>Microbacteriaceae</taxon>
        <taxon>Mycetocola</taxon>
    </lineage>
</organism>
<dbReference type="OrthoDB" id="9795634at2"/>